<evidence type="ECO:0000313" key="2">
    <source>
        <dbReference type="Proteomes" id="UP000013827"/>
    </source>
</evidence>
<dbReference type="AlphaFoldDB" id="A0A0D3IFF6"/>
<dbReference type="Gene3D" id="3.40.50.150">
    <property type="entry name" value="Vaccinia Virus protein VP39"/>
    <property type="match status" value="1"/>
</dbReference>
<dbReference type="PANTHER" id="PTHR37909">
    <property type="entry name" value="S-ADENOSYL-L-METHIONINE-DEPENDENT METHYLTRANSFERASES SUPERFAMILY PROTEIN"/>
    <property type="match status" value="1"/>
</dbReference>
<dbReference type="EnsemblProtists" id="EOD09991">
    <property type="protein sequence ID" value="EOD09991"/>
    <property type="gene ID" value="EMIHUDRAFT_216116"/>
</dbReference>
<dbReference type="KEGG" id="ehx:EMIHUDRAFT_216116"/>
<sequence>MLDAAGASCSAPPCVSNYTMWAEETTRRVLNSRHHTYPWKRRGREAFVCPDVRHAGVPCAYVPQDDRLLLPRLMQELGYRGDSAELGVWIEDFSKLILKAWPSGRRHIGFDPYLAQPCVKHERDKHCITSQSDFDGIYSKTKSRLEGQFTAGRVSVLRNTSVEAAQLVRNGSLDFVYVDARHDYRSVKEDMGLWWSKVCRGGVLLGHDLIWPGVRRAVVEFVAKQKDDVHQVFITADHVSSWFFFRRPRECGAGEARAGLALVRLHRQLS</sequence>
<evidence type="ECO:0000313" key="1">
    <source>
        <dbReference type="EnsemblProtists" id="EOD09991"/>
    </source>
</evidence>
<dbReference type="STRING" id="2903.R1DGW6"/>
<dbReference type="eggNOG" id="ENOG502S35N">
    <property type="taxonomic scope" value="Eukaryota"/>
</dbReference>
<organism evidence="1 2">
    <name type="scientific">Emiliania huxleyi (strain CCMP1516)</name>
    <dbReference type="NCBI Taxonomy" id="280463"/>
    <lineage>
        <taxon>Eukaryota</taxon>
        <taxon>Haptista</taxon>
        <taxon>Haptophyta</taxon>
        <taxon>Prymnesiophyceae</taxon>
        <taxon>Isochrysidales</taxon>
        <taxon>Noelaerhabdaceae</taxon>
        <taxon>Emiliania</taxon>
    </lineage>
</organism>
<proteinExistence type="predicted"/>
<name>A0A0D3IFF6_EMIH1</name>
<reference evidence="2" key="1">
    <citation type="journal article" date="2013" name="Nature">
        <title>Pan genome of the phytoplankton Emiliania underpins its global distribution.</title>
        <authorList>
            <person name="Read B.A."/>
            <person name="Kegel J."/>
            <person name="Klute M.J."/>
            <person name="Kuo A."/>
            <person name="Lefebvre S.C."/>
            <person name="Maumus F."/>
            <person name="Mayer C."/>
            <person name="Miller J."/>
            <person name="Monier A."/>
            <person name="Salamov A."/>
            <person name="Young J."/>
            <person name="Aguilar M."/>
            <person name="Claverie J.M."/>
            <person name="Frickenhaus S."/>
            <person name="Gonzalez K."/>
            <person name="Herman E.K."/>
            <person name="Lin Y.C."/>
            <person name="Napier J."/>
            <person name="Ogata H."/>
            <person name="Sarno A.F."/>
            <person name="Shmutz J."/>
            <person name="Schroeder D."/>
            <person name="de Vargas C."/>
            <person name="Verret F."/>
            <person name="von Dassow P."/>
            <person name="Valentin K."/>
            <person name="Van de Peer Y."/>
            <person name="Wheeler G."/>
            <person name="Dacks J.B."/>
            <person name="Delwiche C.F."/>
            <person name="Dyhrman S.T."/>
            <person name="Glockner G."/>
            <person name="John U."/>
            <person name="Richards T."/>
            <person name="Worden A.Z."/>
            <person name="Zhang X."/>
            <person name="Grigoriev I.V."/>
            <person name="Allen A.E."/>
            <person name="Bidle K."/>
            <person name="Borodovsky M."/>
            <person name="Bowler C."/>
            <person name="Brownlee C."/>
            <person name="Cock J.M."/>
            <person name="Elias M."/>
            <person name="Gladyshev V.N."/>
            <person name="Groth M."/>
            <person name="Guda C."/>
            <person name="Hadaegh A."/>
            <person name="Iglesias-Rodriguez M.D."/>
            <person name="Jenkins J."/>
            <person name="Jones B.M."/>
            <person name="Lawson T."/>
            <person name="Leese F."/>
            <person name="Lindquist E."/>
            <person name="Lobanov A."/>
            <person name="Lomsadze A."/>
            <person name="Malik S.B."/>
            <person name="Marsh M.E."/>
            <person name="Mackinder L."/>
            <person name="Mock T."/>
            <person name="Mueller-Roeber B."/>
            <person name="Pagarete A."/>
            <person name="Parker M."/>
            <person name="Probert I."/>
            <person name="Quesneville H."/>
            <person name="Raines C."/>
            <person name="Rensing S.A."/>
            <person name="Riano-Pachon D.M."/>
            <person name="Richier S."/>
            <person name="Rokitta S."/>
            <person name="Shiraiwa Y."/>
            <person name="Soanes D.M."/>
            <person name="van der Giezen M."/>
            <person name="Wahlund T.M."/>
            <person name="Williams B."/>
            <person name="Wilson W."/>
            <person name="Wolfe G."/>
            <person name="Wurch L.L."/>
        </authorList>
    </citation>
    <scope>NUCLEOTIDE SEQUENCE</scope>
</reference>
<dbReference type="InterPro" id="IPR029063">
    <property type="entry name" value="SAM-dependent_MTases_sf"/>
</dbReference>
<accession>A0A0D3IFF6</accession>
<evidence type="ECO:0008006" key="3">
    <source>
        <dbReference type="Google" id="ProtNLM"/>
    </source>
</evidence>
<reference evidence="1" key="2">
    <citation type="submission" date="2024-10" db="UniProtKB">
        <authorList>
            <consortium name="EnsemblProtists"/>
        </authorList>
    </citation>
    <scope>IDENTIFICATION</scope>
</reference>
<dbReference type="SUPFAM" id="SSF53335">
    <property type="entry name" value="S-adenosyl-L-methionine-dependent methyltransferases"/>
    <property type="match status" value="1"/>
</dbReference>
<dbReference type="Proteomes" id="UP000013827">
    <property type="component" value="Unassembled WGS sequence"/>
</dbReference>
<keyword evidence="2" id="KW-1185">Reference proteome</keyword>
<dbReference type="PANTHER" id="PTHR37909:SF1">
    <property type="entry name" value="S-ADENOSYL-L-METHIONINE-DEPENDENT METHYLTRANSFERASES SUPERFAMILY PROTEIN"/>
    <property type="match status" value="1"/>
</dbReference>
<protein>
    <recommendedName>
        <fullName evidence="3">Methyltransferase domain-containing protein</fullName>
    </recommendedName>
</protein>
<dbReference type="PaxDb" id="2903-EOD09991"/>
<dbReference type="GeneID" id="17256161"/>
<dbReference type="Pfam" id="PF13578">
    <property type="entry name" value="Methyltransf_24"/>
    <property type="match status" value="1"/>
</dbReference>
<dbReference type="RefSeq" id="XP_005762420.1">
    <property type="nucleotide sequence ID" value="XM_005762363.1"/>
</dbReference>
<dbReference type="HOGENOM" id="CLU_1032216_0_0_1"/>